<comment type="similarity">
    <text evidence="2">Belongs to the nucleotide-sugar transporter family. UDP-galactose:UMP antiporter (TC 2.A.7.11) subfamily.</text>
</comment>
<evidence type="ECO:0000256" key="6">
    <source>
        <dbReference type="ARBA" id="ARBA00022989"/>
    </source>
</evidence>
<keyword evidence="7" id="KW-0472">Membrane</keyword>
<dbReference type="Pfam" id="PF08449">
    <property type="entry name" value="UAA"/>
    <property type="match status" value="1"/>
</dbReference>
<name>A0A5B6VRU7_9ROSI</name>
<protein>
    <submittedName>
        <fullName evidence="8">UDP-galactose/UDP-glucose transporter 5B</fullName>
    </submittedName>
</protein>
<evidence type="ECO:0000313" key="8">
    <source>
        <dbReference type="EMBL" id="KAA3471748.1"/>
    </source>
</evidence>
<evidence type="ECO:0000256" key="3">
    <source>
        <dbReference type="ARBA" id="ARBA00022448"/>
    </source>
</evidence>
<gene>
    <name evidence="8" type="ORF">EPI10_017336</name>
</gene>
<keyword evidence="6" id="KW-1133">Transmembrane helix</keyword>
<keyword evidence="4" id="KW-0050">Antiport</keyword>
<dbReference type="PANTHER" id="PTHR10778">
    <property type="entry name" value="SOLUTE CARRIER FAMILY 35 MEMBER B"/>
    <property type="match status" value="1"/>
</dbReference>
<dbReference type="OrthoDB" id="1601at2759"/>
<proteinExistence type="inferred from homology"/>
<dbReference type="GO" id="GO:0005789">
    <property type="term" value="C:endoplasmic reticulum membrane"/>
    <property type="evidence" value="ECO:0007669"/>
    <property type="project" value="TreeGrafter"/>
</dbReference>
<evidence type="ECO:0000256" key="5">
    <source>
        <dbReference type="ARBA" id="ARBA00022692"/>
    </source>
</evidence>
<dbReference type="AlphaFoldDB" id="A0A5B6VRU7"/>
<reference evidence="9" key="1">
    <citation type="journal article" date="2019" name="Plant Biotechnol. J.">
        <title>Genome sequencing of the Australian wild diploid species Gossypium australe highlights disease resistance and delayed gland morphogenesis.</title>
        <authorList>
            <person name="Cai Y."/>
            <person name="Cai X."/>
            <person name="Wang Q."/>
            <person name="Wang P."/>
            <person name="Zhang Y."/>
            <person name="Cai C."/>
            <person name="Xu Y."/>
            <person name="Wang K."/>
            <person name="Zhou Z."/>
            <person name="Wang C."/>
            <person name="Geng S."/>
            <person name="Li B."/>
            <person name="Dong Q."/>
            <person name="Hou Y."/>
            <person name="Wang H."/>
            <person name="Ai P."/>
            <person name="Liu Z."/>
            <person name="Yi F."/>
            <person name="Sun M."/>
            <person name="An G."/>
            <person name="Cheng J."/>
            <person name="Zhang Y."/>
            <person name="Shi Q."/>
            <person name="Xie Y."/>
            <person name="Shi X."/>
            <person name="Chang Y."/>
            <person name="Huang F."/>
            <person name="Chen Y."/>
            <person name="Hong S."/>
            <person name="Mi L."/>
            <person name="Sun Q."/>
            <person name="Zhang L."/>
            <person name="Zhou B."/>
            <person name="Peng R."/>
            <person name="Zhang X."/>
            <person name="Liu F."/>
        </authorList>
    </citation>
    <scope>NUCLEOTIDE SEQUENCE [LARGE SCALE GENOMIC DNA]</scope>
    <source>
        <strain evidence="9">cv. PA1801</strain>
    </source>
</reference>
<evidence type="ECO:0000256" key="2">
    <source>
        <dbReference type="ARBA" id="ARBA00008349"/>
    </source>
</evidence>
<comment type="subcellular location">
    <subcellularLocation>
        <location evidence="1">Membrane</location>
        <topology evidence="1">Multi-pass membrane protein</topology>
    </subcellularLocation>
</comment>
<sequence>MRRSSVSNSGTASQFFISYTIRTFGALTFAAKLTRDKYHPKFILSFLVMLYFLTEGDSSTLLFKLVSVMLSCVWFGHPLSWEQWIEAVIVLGSLYTKNLKNTSLKPPPPQQTQNGASCTVKKIAGPISHQLPHLILFVIRVCQWFKRNPAAASNMKESKFLGEEELFLKAMDR</sequence>
<dbReference type="GO" id="GO:0015297">
    <property type="term" value="F:antiporter activity"/>
    <property type="evidence" value="ECO:0007669"/>
    <property type="project" value="UniProtKB-KW"/>
</dbReference>
<evidence type="ECO:0000256" key="1">
    <source>
        <dbReference type="ARBA" id="ARBA00004141"/>
    </source>
</evidence>
<accession>A0A5B6VRU7</accession>
<comment type="caution">
    <text evidence="8">The sequence shown here is derived from an EMBL/GenBank/DDBJ whole genome shotgun (WGS) entry which is preliminary data.</text>
</comment>
<organism evidence="8 9">
    <name type="scientific">Gossypium australe</name>
    <dbReference type="NCBI Taxonomy" id="47621"/>
    <lineage>
        <taxon>Eukaryota</taxon>
        <taxon>Viridiplantae</taxon>
        <taxon>Streptophyta</taxon>
        <taxon>Embryophyta</taxon>
        <taxon>Tracheophyta</taxon>
        <taxon>Spermatophyta</taxon>
        <taxon>Magnoliopsida</taxon>
        <taxon>eudicotyledons</taxon>
        <taxon>Gunneridae</taxon>
        <taxon>Pentapetalae</taxon>
        <taxon>rosids</taxon>
        <taxon>malvids</taxon>
        <taxon>Malvales</taxon>
        <taxon>Malvaceae</taxon>
        <taxon>Malvoideae</taxon>
        <taxon>Gossypium</taxon>
    </lineage>
</organism>
<dbReference type="PANTHER" id="PTHR10778:SF13">
    <property type="entry name" value="ADENOSINE 3'-PHOSPHO 5'-PHOSPHOSULFATE TRANSPORTER 1"/>
    <property type="match status" value="1"/>
</dbReference>
<dbReference type="Proteomes" id="UP000325315">
    <property type="component" value="Unassembled WGS sequence"/>
</dbReference>
<keyword evidence="9" id="KW-1185">Reference proteome</keyword>
<dbReference type="GO" id="GO:0046964">
    <property type="term" value="F:3'-phosphoadenosine 5'-phosphosulfate transmembrane transporter activity"/>
    <property type="evidence" value="ECO:0007669"/>
    <property type="project" value="TreeGrafter"/>
</dbReference>
<dbReference type="GO" id="GO:0000139">
    <property type="term" value="C:Golgi membrane"/>
    <property type="evidence" value="ECO:0007669"/>
    <property type="project" value="TreeGrafter"/>
</dbReference>
<dbReference type="EMBL" id="SMMG02000006">
    <property type="protein sequence ID" value="KAA3471748.1"/>
    <property type="molecule type" value="Genomic_DNA"/>
</dbReference>
<evidence type="ECO:0000256" key="7">
    <source>
        <dbReference type="ARBA" id="ARBA00023136"/>
    </source>
</evidence>
<evidence type="ECO:0000313" key="9">
    <source>
        <dbReference type="Proteomes" id="UP000325315"/>
    </source>
</evidence>
<evidence type="ECO:0000256" key="4">
    <source>
        <dbReference type="ARBA" id="ARBA00022449"/>
    </source>
</evidence>
<keyword evidence="5" id="KW-0812">Transmembrane</keyword>
<keyword evidence="8" id="KW-0762">Sugar transport</keyword>
<keyword evidence="3" id="KW-0813">Transport</keyword>
<dbReference type="InterPro" id="IPR013657">
    <property type="entry name" value="SCL35B1-4/HUT1"/>
</dbReference>